<proteinExistence type="predicted"/>
<evidence type="ECO:0000313" key="2">
    <source>
        <dbReference type="EMBL" id="VFK47308.1"/>
    </source>
</evidence>
<dbReference type="EMBL" id="CAADHB010000014">
    <property type="protein sequence ID" value="VFK78424.1"/>
    <property type="molecule type" value="Genomic_DNA"/>
</dbReference>
<dbReference type="AlphaFoldDB" id="A0A451BJG1"/>
<evidence type="ECO:0000313" key="1">
    <source>
        <dbReference type="EMBL" id="VFK39738.1"/>
    </source>
</evidence>
<gene>
    <name evidence="3" type="ORF">BECKSD772D_GA0070982_101429</name>
    <name evidence="2" type="ORF">BECKSD772E_GA0070983_10924</name>
    <name evidence="1" type="ORF">BECKSD772F_GA0070984_10474</name>
</gene>
<name>A0A451BJG1_9GAMM</name>
<protein>
    <submittedName>
        <fullName evidence="3">Uncharacterized protein</fullName>
    </submittedName>
</protein>
<evidence type="ECO:0000313" key="3">
    <source>
        <dbReference type="EMBL" id="VFK78424.1"/>
    </source>
</evidence>
<reference evidence="3" key="1">
    <citation type="submission" date="2019-02" db="EMBL/GenBank/DDBJ databases">
        <authorList>
            <person name="Gruber-Vodicka R. H."/>
            <person name="Seah K. B. B."/>
        </authorList>
    </citation>
    <scope>NUCLEOTIDE SEQUENCE</scope>
    <source>
        <strain evidence="3">BECK_S127</strain>
        <strain evidence="2">BECK_S1320</strain>
        <strain evidence="1">BECK_S1321</strain>
    </source>
</reference>
<organism evidence="3">
    <name type="scientific">Candidatus Kentrum sp. SD</name>
    <dbReference type="NCBI Taxonomy" id="2126332"/>
    <lineage>
        <taxon>Bacteria</taxon>
        <taxon>Pseudomonadati</taxon>
        <taxon>Pseudomonadota</taxon>
        <taxon>Gammaproteobacteria</taxon>
        <taxon>Candidatus Kentrum</taxon>
    </lineage>
</organism>
<sequence length="138" mass="15572">MNPNGLRWAMSFYWLARSNKLQTVGLYAGGINMSWISRDCNTGFQYFASQSSQVGTKIPSSVKNAVIPISGSLSCQSRQLHQAGMELFRHFRLHGLPQSCHLGFMVLSQGLVFHLSQGRRALFGSLFHFFRERRDQSG</sequence>
<dbReference type="EMBL" id="CAADFR010000047">
    <property type="protein sequence ID" value="VFK39738.1"/>
    <property type="molecule type" value="Genomic_DNA"/>
</dbReference>
<dbReference type="EMBL" id="CAADFU010000092">
    <property type="protein sequence ID" value="VFK47308.1"/>
    <property type="molecule type" value="Genomic_DNA"/>
</dbReference>
<accession>A0A451BJG1</accession>